<accession>A0A2V5I5D7</accession>
<dbReference type="GO" id="GO:0031418">
    <property type="term" value="F:L-ascorbic acid binding"/>
    <property type="evidence" value="ECO:0007669"/>
    <property type="project" value="InterPro"/>
</dbReference>
<dbReference type="GO" id="GO:0005506">
    <property type="term" value="F:iron ion binding"/>
    <property type="evidence" value="ECO:0007669"/>
    <property type="project" value="InterPro"/>
</dbReference>
<organism evidence="7 8">
    <name type="scientific">Aspergillus indologenus CBS 114.80</name>
    <dbReference type="NCBI Taxonomy" id="1450541"/>
    <lineage>
        <taxon>Eukaryota</taxon>
        <taxon>Fungi</taxon>
        <taxon>Dikarya</taxon>
        <taxon>Ascomycota</taxon>
        <taxon>Pezizomycotina</taxon>
        <taxon>Eurotiomycetes</taxon>
        <taxon>Eurotiomycetidae</taxon>
        <taxon>Eurotiales</taxon>
        <taxon>Aspergillaceae</taxon>
        <taxon>Aspergillus</taxon>
        <taxon>Aspergillus subgen. Circumdati</taxon>
    </lineage>
</organism>
<evidence type="ECO:0000313" key="7">
    <source>
        <dbReference type="EMBL" id="PYI31909.1"/>
    </source>
</evidence>
<dbReference type="Gene3D" id="2.60.120.620">
    <property type="entry name" value="q2cbj1_9rhob like domain"/>
    <property type="match status" value="1"/>
</dbReference>
<keyword evidence="8" id="KW-1185">Reference proteome</keyword>
<name>A0A2V5I5D7_9EURO</name>
<gene>
    <name evidence="7" type="ORF">BP00DRAFT_456714</name>
</gene>
<comment type="cofactor">
    <cofactor evidence="1">
        <name>L-ascorbate</name>
        <dbReference type="ChEBI" id="CHEBI:38290"/>
    </cofactor>
</comment>
<dbReference type="InterPro" id="IPR006620">
    <property type="entry name" value="Pro_4_hyd_alph"/>
</dbReference>
<keyword evidence="2" id="KW-0479">Metal-binding</keyword>
<dbReference type="InterPro" id="IPR045054">
    <property type="entry name" value="P4HA-like"/>
</dbReference>
<keyword evidence="4" id="KW-0560">Oxidoreductase</keyword>
<proteinExistence type="predicted"/>
<evidence type="ECO:0000256" key="1">
    <source>
        <dbReference type="ARBA" id="ARBA00001961"/>
    </source>
</evidence>
<keyword evidence="5" id="KW-0408">Iron</keyword>
<dbReference type="AlphaFoldDB" id="A0A2V5I5D7"/>
<dbReference type="InterPro" id="IPR044862">
    <property type="entry name" value="Pro_4_hyd_alph_FE2OG_OXY"/>
</dbReference>
<evidence type="ECO:0000259" key="6">
    <source>
        <dbReference type="SMART" id="SM00702"/>
    </source>
</evidence>
<dbReference type="PANTHER" id="PTHR10869:SF241">
    <property type="entry name" value="FE2OG DIOXYGENASE DOMAIN-CONTAINING PROTEIN"/>
    <property type="match status" value="1"/>
</dbReference>
<dbReference type="GO" id="GO:0004656">
    <property type="term" value="F:procollagen-proline 4-dioxygenase activity"/>
    <property type="evidence" value="ECO:0007669"/>
    <property type="project" value="TreeGrafter"/>
</dbReference>
<keyword evidence="3" id="KW-0223">Dioxygenase</keyword>
<dbReference type="Pfam" id="PF13640">
    <property type="entry name" value="2OG-FeII_Oxy_3"/>
    <property type="match status" value="1"/>
</dbReference>
<evidence type="ECO:0000313" key="8">
    <source>
        <dbReference type="Proteomes" id="UP000248817"/>
    </source>
</evidence>
<sequence>MATFLPPTAPPTAPPNATAHRIDFTQTTPPLPHYRHLFAATIDNLLTEPECTELLRLAEASTLTRGTCQPPKWERAMLNVGAGEQILRPDTRNCGRIILDAPALARKLCDRLLPFLRDEFAIDTLGKDAWRVTRQTRRRYRLTRLNERLRFLRYEGGEFFRPHWDAWYTTPDRRERSFFTVQVYLNGEGGGGVDGEGLVGGATSFVRRLEVEREEDEVVKVLPRVGSVLVFQQNDLLHAGEPVVRGVKYTLRTDVMYEEIVEDED</sequence>
<evidence type="ECO:0000256" key="4">
    <source>
        <dbReference type="ARBA" id="ARBA00023002"/>
    </source>
</evidence>
<protein>
    <recommendedName>
        <fullName evidence="6">Prolyl 4-hydroxylase alpha subunit domain-containing protein</fullName>
    </recommendedName>
</protein>
<evidence type="ECO:0000256" key="3">
    <source>
        <dbReference type="ARBA" id="ARBA00022964"/>
    </source>
</evidence>
<reference evidence="7 8" key="1">
    <citation type="submission" date="2018-02" db="EMBL/GenBank/DDBJ databases">
        <title>The genomes of Aspergillus section Nigri reveals drivers in fungal speciation.</title>
        <authorList>
            <consortium name="DOE Joint Genome Institute"/>
            <person name="Vesth T.C."/>
            <person name="Nybo J."/>
            <person name="Theobald S."/>
            <person name="Brandl J."/>
            <person name="Frisvad J.C."/>
            <person name="Nielsen K.F."/>
            <person name="Lyhne E.K."/>
            <person name="Kogle M.E."/>
            <person name="Kuo A."/>
            <person name="Riley R."/>
            <person name="Clum A."/>
            <person name="Nolan M."/>
            <person name="Lipzen A."/>
            <person name="Salamov A."/>
            <person name="Henrissat B."/>
            <person name="Wiebenga A."/>
            <person name="De vries R.P."/>
            <person name="Grigoriev I.V."/>
            <person name="Mortensen U.H."/>
            <person name="Andersen M.R."/>
            <person name="Baker S.E."/>
        </authorList>
    </citation>
    <scope>NUCLEOTIDE SEQUENCE [LARGE SCALE GENOMIC DNA]</scope>
    <source>
        <strain evidence="7 8">CBS 114.80</strain>
    </source>
</reference>
<dbReference type="Proteomes" id="UP000248817">
    <property type="component" value="Unassembled WGS sequence"/>
</dbReference>
<dbReference type="SMART" id="SM00702">
    <property type="entry name" value="P4Hc"/>
    <property type="match status" value="1"/>
</dbReference>
<evidence type="ECO:0000256" key="5">
    <source>
        <dbReference type="ARBA" id="ARBA00023004"/>
    </source>
</evidence>
<dbReference type="GO" id="GO:0005783">
    <property type="term" value="C:endoplasmic reticulum"/>
    <property type="evidence" value="ECO:0007669"/>
    <property type="project" value="TreeGrafter"/>
</dbReference>
<dbReference type="PANTHER" id="PTHR10869">
    <property type="entry name" value="PROLYL 4-HYDROXYLASE ALPHA SUBUNIT"/>
    <property type="match status" value="1"/>
</dbReference>
<evidence type="ECO:0000256" key="2">
    <source>
        <dbReference type="ARBA" id="ARBA00022723"/>
    </source>
</evidence>
<dbReference type="EMBL" id="KZ825498">
    <property type="protein sequence ID" value="PYI31909.1"/>
    <property type="molecule type" value="Genomic_DNA"/>
</dbReference>
<feature type="domain" description="Prolyl 4-hydroxylase alpha subunit" evidence="6">
    <location>
        <begin position="37"/>
        <end position="256"/>
    </location>
</feature>